<organism evidence="2 3">
    <name type="scientific">Actinomadura litoris</name>
    <dbReference type="NCBI Taxonomy" id="2678616"/>
    <lineage>
        <taxon>Bacteria</taxon>
        <taxon>Bacillati</taxon>
        <taxon>Actinomycetota</taxon>
        <taxon>Actinomycetes</taxon>
        <taxon>Streptosporangiales</taxon>
        <taxon>Thermomonosporaceae</taxon>
        <taxon>Actinomadura</taxon>
    </lineage>
</organism>
<feature type="region of interest" description="Disordered" evidence="1">
    <location>
        <begin position="135"/>
        <end position="154"/>
    </location>
</feature>
<evidence type="ECO:0000313" key="2">
    <source>
        <dbReference type="EMBL" id="MUN41424.1"/>
    </source>
</evidence>
<sequence>MMVNTIGPSEDACPGACNRRYRDAWAAYTTAHTAWRSTCAALSGTAAQLLADVPEDEDLAPDAYDALFAIVLPEEPGRLPDPPDEPEVPFTAGEAVTASGANVWCPRCRRRIRAALVEIGDLAATLEAWADGHRGAASGEHIPTRRTTAPSPSPITDMLDALYGMLADVERQWREHAGHPPRPGRSRGGDARQRTLAYLLEQADRILDNPGSPRFGRGILAWQARLLRATKSDPVVRRRPGRCPRCTWVNVLQTRDDGHIECRNCGRLMNEDEYQDDVVSVAGFDVVDETIAARAAS</sequence>
<comment type="caution">
    <text evidence="2">The sequence shown here is derived from an EMBL/GenBank/DDBJ whole genome shotgun (WGS) entry which is preliminary data.</text>
</comment>
<evidence type="ECO:0000256" key="1">
    <source>
        <dbReference type="SAM" id="MobiDB-lite"/>
    </source>
</evidence>
<keyword evidence="3" id="KW-1185">Reference proteome</keyword>
<dbReference type="EMBL" id="WOFH01000014">
    <property type="protein sequence ID" value="MUN41424.1"/>
    <property type="molecule type" value="Genomic_DNA"/>
</dbReference>
<feature type="compositionally biased region" description="Low complexity" evidence="1">
    <location>
        <begin position="145"/>
        <end position="154"/>
    </location>
</feature>
<name>A0A7K1LAI4_9ACTN</name>
<dbReference type="AlphaFoldDB" id="A0A7K1LAI4"/>
<gene>
    <name evidence="2" type="ORF">GNZ18_33250</name>
</gene>
<dbReference type="RefSeq" id="WP_156220595.1">
    <property type="nucleotide sequence ID" value="NZ_WOFH01000014.1"/>
</dbReference>
<accession>A0A7K1LAI4</accession>
<proteinExistence type="predicted"/>
<evidence type="ECO:0000313" key="3">
    <source>
        <dbReference type="Proteomes" id="UP000432015"/>
    </source>
</evidence>
<protein>
    <submittedName>
        <fullName evidence="2">Uncharacterized protein</fullName>
    </submittedName>
</protein>
<reference evidence="2 3" key="1">
    <citation type="submission" date="2019-11" db="EMBL/GenBank/DDBJ databases">
        <authorList>
            <person name="Cao P."/>
        </authorList>
    </citation>
    <scope>NUCLEOTIDE SEQUENCE [LARGE SCALE GENOMIC DNA]</scope>
    <source>
        <strain evidence="2 3">NEAU-AAG5</strain>
    </source>
</reference>
<dbReference type="Proteomes" id="UP000432015">
    <property type="component" value="Unassembled WGS sequence"/>
</dbReference>